<protein>
    <submittedName>
        <fullName evidence="1">Uncharacterized protein</fullName>
    </submittedName>
</protein>
<reference evidence="1" key="1">
    <citation type="submission" date="2016-10" db="EMBL/GenBank/DDBJ databases">
        <title>Sequence of Gallionella enrichment culture.</title>
        <authorList>
            <person name="Poehlein A."/>
            <person name="Muehling M."/>
            <person name="Daniel R."/>
        </authorList>
    </citation>
    <scope>NUCLEOTIDE SEQUENCE</scope>
</reference>
<accession>A0A1J5NXK3</accession>
<dbReference type="AlphaFoldDB" id="A0A1J5NXK3"/>
<dbReference type="EMBL" id="MLJW01008516">
    <property type="protein sequence ID" value="OIQ63985.1"/>
    <property type="molecule type" value="Genomic_DNA"/>
</dbReference>
<organism evidence="1">
    <name type="scientific">mine drainage metagenome</name>
    <dbReference type="NCBI Taxonomy" id="410659"/>
    <lineage>
        <taxon>unclassified sequences</taxon>
        <taxon>metagenomes</taxon>
        <taxon>ecological metagenomes</taxon>
    </lineage>
</organism>
<proteinExistence type="predicted"/>
<name>A0A1J5NXK3_9ZZZZ</name>
<sequence>MQGDKAAGKALGFEFGQMAPGRIKRQGIDPQALQRLQHPVARQQRDFTLGGLATHQHSDLV</sequence>
<comment type="caution">
    <text evidence="1">The sequence shown here is derived from an EMBL/GenBank/DDBJ whole genome shotgun (WGS) entry which is preliminary data.</text>
</comment>
<gene>
    <name evidence="1" type="ORF">GALL_544680</name>
</gene>
<evidence type="ECO:0000313" key="1">
    <source>
        <dbReference type="EMBL" id="OIQ63985.1"/>
    </source>
</evidence>